<name>A0A1A8TAH4_9GAMM</name>
<sequence>MSDLDSFKELIAAQRIENKEQFAEQRRAITELVKSVSELSSILARSEERHLRHDDGVRRHDNVLDDHEIRIRRVEVKTTTATGSWKTITFLGSFVAAVITIALNYWGIK</sequence>
<dbReference type="OrthoDB" id="6107803at2"/>
<keyword evidence="1" id="KW-0812">Transmembrane</keyword>
<proteinExistence type="predicted"/>
<dbReference type="Proteomes" id="UP000092544">
    <property type="component" value="Unassembled WGS sequence"/>
</dbReference>
<keyword evidence="3" id="KW-1185">Reference proteome</keyword>
<organism evidence="2 3">
    <name type="scientific">Marinomonas spartinae</name>
    <dbReference type="NCBI Taxonomy" id="1792290"/>
    <lineage>
        <taxon>Bacteria</taxon>
        <taxon>Pseudomonadati</taxon>
        <taxon>Pseudomonadota</taxon>
        <taxon>Gammaproteobacteria</taxon>
        <taxon>Oceanospirillales</taxon>
        <taxon>Oceanospirillaceae</taxon>
        <taxon>Marinomonas</taxon>
    </lineage>
</organism>
<gene>
    <name evidence="2" type="ORF">MSP8886_01423</name>
</gene>
<dbReference type="EMBL" id="FLOB01000002">
    <property type="protein sequence ID" value="SBS29064.1"/>
    <property type="molecule type" value="Genomic_DNA"/>
</dbReference>
<evidence type="ECO:0000313" key="2">
    <source>
        <dbReference type="EMBL" id="SBS29064.1"/>
    </source>
</evidence>
<reference evidence="2 3" key="1">
    <citation type="submission" date="2016-06" db="EMBL/GenBank/DDBJ databases">
        <authorList>
            <person name="Kjaerup R.B."/>
            <person name="Dalgaard T.S."/>
            <person name="Juul-Madsen H.R."/>
        </authorList>
    </citation>
    <scope>NUCLEOTIDE SEQUENCE [LARGE SCALE GENOMIC DNA]</scope>
    <source>
        <strain evidence="2 3">CECT 8886</strain>
    </source>
</reference>
<keyword evidence="1" id="KW-1133">Transmembrane helix</keyword>
<protein>
    <submittedName>
        <fullName evidence="2">Uncharacterized protein</fullName>
    </submittedName>
</protein>
<feature type="transmembrane region" description="Helical" evidence="1">
    <location>
        <begin position="88"/>
        <end position="108"/>
    </location>
</feature>
<evidence type="ECO:0000313" key="3">
    <source>
        <dbReference type="Proteomes" id="UP000092544"/>
    </source>
</evidence>
<dbReference type="AlphaFoldDB" id="A0A1A8TAH4"/>
<keyword evidence="1" id="KW-0472">Membrane</keyword>
<evidence type="ECO:0000256" key="1">
    <source>
        <dbReference type="SAM" id="Phobius"/>
    </source>
</evidence>
<accession>A0A1A8TAH4</accession>
<dbReference type="STRING" id="1792290.MSP8886_01423"/>
<dbReference type="RefSeq" id="WP_067014096.1">
    <property type="nucleotide sequence ID" value="NZ_FLOB01000002.1"/>
</dbReference>